<dbReference type="InterPro" id="IPR006310">
    <property type="entry name" value="DinG"/>
</dbReference>
<dbReference type="EMBL" id="CP019728">
    <property type="protein sequence ID" value="AQS53059.1"/>
    <property type="molecule type" value="Genomic_DNA"/>
</dbReference>
<dbReference type="GO" id="GO:0045004">
    <property type="term" value="P:DNA replication proofreading"/>
    <property type="evidence" value="ECO:0007669"/>
    <property type="project" value="TreeGrafter"/>
</dbReference>
<keyword evidence="1" id="KW-0808">Transferase</keyword>
<keyword evidence="5 10" id="KW-0547">Nucleotide-binding</keyword>
<evidence type="ECO:0000313" key="13">
    <source>
        <dbReference type="Proteomes" id="UP000188993"/>
    </source>
</evidence>
<dbReference type="GO" id="GO:0004386">
    <property type="term" value="F:helicase activity"/>
    <property type="evidence" value="ECO:0007669"/>
    <property type="project" value="InterPro"/>
</dbReference>
<keyword evidence="7 10" id="KW-0269">Exonuclease</keyword>
<keyword evidence="4 10" id="KW-0540">Nuclease</keyword>
<dbReference type="AlphaFoldDB" id="A0A1S6INC9"/>
<comment type="function">
    <text evidence="10">3'-5' exonuclease.</text>
</comment>
<organism evidence="12 13">
    <name type="scientific">Jeotgalibaca dankookensis</name>
    <dbReference type="NCBI Taxonomy" id="708126"/>
    <lineage>
        <taxon>Bacteria</taxon>
        <taxon>Bacillati</taxon>
        <taxon>Bacillota</taxon>
        <taxon>Bacilli</taxon>
        <taxon>Lactobacillales</taxon>
        <taxon>Carnobacteriaceae</taxon>
        <taxon>Jeotgalibaca</taxon>
    </lineage>
</organism>
<keyword evidence="9" id="KW-0239">DNA-directed DNA polymerase</keyword>
<protein>
    <recommendedName>
        <fullName evidence="10">3'-5' exonuclease DinG</fullName>
        <ecNumber evidence="10">3.1.-.-</ecNumber>
    </recommendedName>
</protein>
<dbReference type="NCBIfam" id="TIGR01407">
    <property type="entry name" value="dinG_rel"/>
    <property type="match status" value="1"/>
</dbReference>
<dbReference type="InterPro" id="IPR013520">
    <property type="entry name" value="Ribonucl_H"/>
</dbReference>
<dbReference type="GO" id="GO:0008408">
    <property type="term" value="F:3'-5' exonuclease activity"/>
    <property type="evidence" value="ECO:0007669"/>
    <property type="project" value="InterPro"/>
</dbReference>
<evidence type="ECO:0000256" key="1">
    <source>
        <dbReference type="ARBA" id="ARBA00022679"/>
    </source>
</evidence>
<gene>
    <name evidence="10" type="primary">dinG</name>
    <name evidence="12" type="ORF">BW727_100666</name>
</gene>
<dbReference type="GO" id="GO:0003887">
    <property type="term" value="F:DNA-directed DNA polymerase activity"/>
    <property type="evidence" value="ECO:0007669"/>
    <property type="project" value="UniProtKB-KW"/>
</dbReference>
<dbReference type="Pfam" id="PF13307">
    <property type="entry name" value="Helicase_C_2"/>
    <property type="match status" value="1"/>
</dbReference>
<keyword evidence="8 10" id="KW-0067">ATP-binding</keyword>
<name>A0A1S6INC9_9LACT</name>
<keyword evidence="2" id="KW-0548">Nucleotidyltransferase</keyword>
<dbReference type="NCBIfam" id="TIGR00573">
    <property type="entry name" value="dnaq"/>
    <property type="match status" value="1"/>
</dbReference>
<dbReference type="PANTHER" id="PTHR30231:SF41">
    <property type="entry name" value="DNA POLYMERASE III SUBUNIT EPSILON"/>
    <property type="match status" value="1"/>
</dbReference>
<comment type="similarity">
    <text evidence="10">Belongs to the helicase family. DinG subfamily. Type 2 sub-subfamily.</text>
</comment>
<dbReference type="CDD" id="cd06127">
    <property type="entry name" value="DEDDh"/>
    <property type="match status" value="1"/>
</dbReference>
<dbReference type="GO" id="GO:0005829">
    <property type="term" value="C:cytosol"/>
    <property type="evidence" value="ECO:0007669"/>
    <property type="project" value="TreeGrafter"/>
</dbReference>
<dbReference type="InterPro" id="IPR014013">
    <property type="entry name" value="Helic_SF1/SF2_ATP-bd_DinG/Rad3"/>
</dbReference>
<evidence type="ECO:0000259" key="11">
    <source>
        <dbReference type="PROSITE" id="PS51193"/>
    </source>
</evidence>
<dbReference type="SMART" id="SM00487">
    <property type="entry name" value="DEXDc"/>
    <property type="match status" value="1"/>
</dbReference>
<feature type="domain" description="Helicase ATP-binding" evidence="11">
    <location>
        <begin position="249"/>
        <end position="509"/>
    </location>
</feature>
<dbReference type="FunFam" id="3.30.420.10:FF:000045">
    <property type="entry name" value="3'-5' exonuclease DinG"/>
    <property type="match status" value="1"/>
</dbReference>
<keyword evidence="13" id="KW-1185">Reference proteome</keyword>
<dbReference type="GO" id="GO:0016818">
    <property type="term" value="F:hydrolase activity, acting on acid anhydrides, in phosphorus-containing anhydrides"/>
    <property type="evidence" value="ECO:0007669"/>
    <property type="project" value="InterPro"/>
</dbReference>
<dbReference type="SMART" id="SM00479">
    <property type="entry name" value="EXOIII"/>
    <property type="match status" value="1"/>
</dbReference>
<dbReference type="OrthoDB" id="9803913at2"/>
<dbReference type="Gene3D" id="3.40.50.300">
    <property type="entry name" value="P-loop containing nucleotide triphosphate hydrolases"/>
    <property type="match status" value="2"/>
</dbReference>
<keyword evidence="6 10" id="KW-0378">Hydrolase</keyword>
<dbReference type="SUPFAM" id="SSF52540">
    <property type="entry name" value="P-loop containing nucleoside triphosphate hydrolases"/>
    <property type="match status" value="2"/>
</dbReference>
<sequence length="915" mass="105526">MKYEDEMFAVVDLETTGSSYRKGGRIIQVGITLVKEDRVVQEYDFMVNPGKKIPVVIENLTGISNRDVQAAPYFEDVADYIFNLLNGCTFVAHNINFDYRFLNQSFRDIGLPELTIPGIDTVELTKVLFPTLDSYRLSDLSKFFGFSHENIHDAAGDARATAELFILLKSRAVSLPLVTLEKLNVLAIHTQRNNSDFFEMCLELSRHNKKKLASSLIIVNGLAVNDKKSHLEQTDYRQKSNLTSQELWQAYQERFGLQKRADQLDMINKIETFFSQGRQKDFAIEAPAGFGKTMAYLLPAVLTARPDKKVVISTSTLLLQEQLEEVVAHLEKASPFSFRYARLSSRQHLIHLEKFANMKLEKLVGMDALIMMGLFVWLTETETGDLSELSTSYQSASLLEEVAYQHNEFDISEKWYAIDFYRYHQENAKQASLLITNHAYLSHHIETIADICPDGNFHLIIDEAHRLPTIYKGKEKKVVEFTELRKKVSKFAVDVRNYREHLEQHATTTFPHYELINLEFSMDQLIHGFIEIENHLELKFECKETKKPFEKFFYLDKDELTTSKFQRFSRKLLLHFEEVIITGKRYVESDQPSEGNTFLQRIQSFMLLLEKKKKDFSVLLSPTPYGYYAVKCEQQLGSNRFSLEYGEWNIGDKLQARLHSNFSKVLYISASLFLNEGISYFSRKIGIKDLDAYSYASETEGGTKELQVFVPNDILPINQMGQHDWENMLTHFIFNLAIESHKKILVLFNSNHVLEQVLKGLRGLNEKEKTNIDFLAQGFSGSQRRVHRRFLEAEKAVLLGSGMYWEGIDFPEQPVDLLIMTRLPFDPPETPENRAIETFYSTHDGRNAFHLESLPKMIMRLVQGMGRISRQKGQKGIMICLDTRFLHSPYAKQIQFALPKGVSVKEKSLLELTKL</sequence>
<dbReference type="GO" id="GO:0003677">
    <property type="term" value="F:DNA binding"/>
    <property type="evidence" value="ECO:0007669"/>
    <property type="project" value="InterPro"/>
</dbReference>
<accession>A0A1S6INC9</accession>
<reference evidence="12 13" key="1">
    <citation type="journal article" date="2014" name="Int. J. Syst. Evol. Microbiol.">
        <title>Jeotgalibaca dankookensis gen. nov., sp. nov., a member of the family Carnobacteriaceae, isolated from seujeot (Korean traditional food).</title>
        <authorList>
            <person name="Lee D.G."/>
            <person name="Trujillo M.E."/>
            <person name="Kang H."/>
            <person name="Ahn T.Y."/>
        </authorList>
    </citation>
    <scope>NUCLEOTIDE SEQUENCE [LARGE SCALE GENOMIC DNA]</scope>
    <source>
        <strain evidence="12 13">EX-07</strain>
    </source>
</reference>
<dbReference type="InterPro" id="IPR014001">
    <property type="entry name" value="Helicase_ATP-bd"/>
</dbReference>
<dbReference type="InterPro" id="IPR006555">
    <property type="entry name" value="ATP-dep_Helicase_C"/>
</dbReference>
<evidence type="ECO:0000256" key="8">
    <source>
        <dbReference type="ARBA" id="ARBA00022840"/>
    </source>
</evidence>
<dbReference type="InterPro" id="IPR012337">
    <property type="entry name" value="RNaseH-like_sf"/>
</dbReference>
<dbReference type="SMART" id="SM00491">
    <property type="entry name" value="HELICc2"/>
    <property type="match status" value="1"/>
</dbReference>
<dbReference type="KEGG" id="jda:BW727_100666"/>
<evidence type="ECO:0000256" key="6">
    <source>
        <dbReference type="ARBA" id="ARBA00022801"/>
    </source>
</evidence>
<dbReference type="Gene3D" id="3.30.420.10">
    <property type="entry name" value="Ribonuclease H-like superfamily/Ribonuclease H"/>
    <property type="match status" value="1"/>
</dbReference>
<dbReference type="RefSeq" id="WP_062468485.1">
    <property type="nucleotide sequence ID" value="NZ_BBYN01000008.1"/>
</dbReference>
<dbReference type="STRING" id="708126.BW727_100666"/>
<dbReference type="InterPro" id="IPR036397">
    <property type="entry name" value="RNaseH_sf"/>
</dbReference>
<keyword evidence="3" id="KW-0235">DNA replication</keyword>
<dbReference type="Pfam" id="PF00270">
    <property type="entry name" value="DEAD"/>
    <property type="match status" value="1"/>
</dbReference>
<evidence type="ECO:0000313" key="12">
    <source>
        <dbReference type="EMBL" id="AQS53059.1"/>
    </source>
</evidence>
<evidence type="ECO:0000256" key="5">
    <source>
        <dbReference type="ARBA" id="ARBA00022741"/>
    </source>
</evidence>
<evidence type="ECO:0000256" key="3">
    <source>
        <dbReference type="ARBA" id="ARBA00022705"/>
    </source>
</evidence>
<dbReference type="Pfam" id="PF00929">
    <property type="entry name" value="RNase_T"/>
    <property type="match status" value="1"/>
</dbReference>
<evidence type="ECO:0000256" key="7">
    <source>
        <dbReference type="ARBA" id="ARBA00022839"/>
    </source>
</evidence>
<evidence type="ECO:0000256" key="10">
    <source>
        <dbReference type="RuleBase" id="RU364106"/>
    </source>
</evidence>
<dbReference type="InterPro" id="IPR006054">
    <property type="entry name" value="DnaQ"/>
</dbReference>
<dbReference type="PANTHER" id="PTHR30231">
    <property type="entry name" value="DNA POLYMERASE III SUBUNIT EPSILON"/>
    <property type="match status" value="1"/>
</dbReference>
<proteinExistence type="inferred from homology"/>
<evidence type="ECO:0000256" key="9">
    <source>
        <dbReference type="ARBA" id="ARBA00022932"/>
    </source>
</evidence>
<dbReference type="GO" id="GO:0005524">
    <property type="term" value="F:ATP binding"/>
    <property type="evidence" value="ECO:0007669"/>
    <property type="project" value="UniProtKB-KW"/>
</dbReference>
<dbReference type="Proteomes" id="UP000188993">
    <property type="component" value="Chromosome"/>
</dbReference>
<dbReference type="InterPro" id="IPR027417">
    <property type="entry name" value="P-loop_NTPase"/>
</dbReference>
<evidence type="ECO:0000256" key="2">
    <source>
        <dbReference type="ARBA" id="ARBA00022695"/>
    </source>
</evidence>
<evidence type="ECO:0000256" key="4">
    <source>
        <dbReference type="ARBA" id="ARBA00022722"/>
    </source>
</evidence>
<dbReference type="InterPro" id="IPR011545">
    <property type="entry name" value="DEAD/DEAH_box_helicase_dom"/>
</dbReference>
<dbReference type="PROSITE" id="PS51193">
    <property type="entry name" value="HELICASE_ATP_BIND_2"/>
    <property type="match status" value="1"/>
</dbReference>
<dbReference type="SUPFAM" id="SSF53098">
    <property type="entry name" value="Ribonuclease H-like"/>
    <property type="match status" value="1"/>
</dbReference>
<dbReference type="EC" id="3.1.-.-" evidence="10"/>